<feature type="domain" description="Glycosyltransferase 2-like" evidence="1">
    <location>
        <begin position="3"/>
        <end position="165"/>
    </location>
</feature>
<dbReference type="Gene3D" id="3.90.550.10">
    <property type="entry name" value="Spore Coat Polysaccharide Biosynthesis Protein SpsA, Chain A"/>
    <property type="match status" value="1"/>
</dbReference>
<dbReference type="EMBL" id="AP024749">
    <property type="protein sequence ID" value="BCY28721.1"/>
    <property type="molecule type" value="Genomic_DNA"/>
</dbReference>
<keyword evidence="3" id="KW-1185">Reference proteome</keyword>
<dbReference type="InterPro" id="IPR029044">
    <property type="entry name" value="Nucleotide-diphossugar_trans"/>
</dbReference>
<evidence type="ECO:0000313" key="2">
    <source>
        <dbReference type="EMBL" id="BCY28721.1"/>
    </source>
</evidence>
<evidence type="ECO:0000313" key="3">
    <source>
        <dbReference type="Proteomes" id="UP000825258"/>
    </source>
</evidence>
<keyword evidence="2" id="KW-0808">Transferase</keyword>
<gene>
    <name evidence="2" type="ORF">KK2020170_15890</name>
</gene>
<accession>A0ABM7S589</accession>
<dbReference type="GO" id="GO:0016740">
    <property type="term" value="F:transferase activity"/>
    <property type="evidence" value="ECO:0007669"/>
    <property type="project" value="UniProtKB-KW"/>
</dbReference>
<dbReference type="RefSeq" id="WP_221257834.1">
    <property type="nucleotide sequence ID" value="NZ_AP024749.1"/>
</dbReference>
<evidence type="ECO:0000259" key="1">
    <source>
        <dbReference type="Pfam" id="PF00535"/>
    </source>
</evidence>
<dbReference type="SUPFAM" id="SSF53448">
    <property type="entry name" value="Nucleotide-diphospho-sugar transferases"/>
    <property type="match status" value="1"/>
</dbReference>
<name>A0ABM7S589_9FLAO</name>
<dbReference type="Proteomes" id="UP000825258">
    <property type="component" value="Chromosome"/>
</dbReference>
<sequence>MLSILITIYNYNLFPLVEELYSQCISCNIDFEILTQDDASNSTLNIENEKINSLPHCSFFVLKENVGYRENKNILVQKSKYDLLLILDGDCKIDNPNFIKNYLNSFENFDGVYGGRIHPEKPFSPKQTLRWKYGKFMEDQSIEQRNKSPYRSFLFNNTLIRKEIFNQVKFDNSFKKYGHDDTLFSFELKKINARLKHIENPVIHDDIDSNIVFYNKTKHSLENLFFLYTTNKIDTNHSKMITLFEKLKLYYLVKPISLIYSVLNPIIEKNLTGNNPKLFWFNVFRLGYFCKLASK</sequence>
<reference evidence="2 3" key="1">
    <citation type="submission" date="2021-06" db="EMBL/GenBank/DDBJ databases">
        <title>Whole genome sequences of Flavobacterium sp. KK2020170 and assembly.</title>
        <authorList>
            <person name="Kitahara K."/>
            <person name="Miyoshi S."/>
            <person name="Uesaka K."/>
        </authorList>
    </citation>
    <scope>NUCLEOTIDE SEQUENCE [LARGE SCALE GENOMIC DNA]</scope>
    <source>
        <strain evidence="2 3">KK2020170</strain>
    </source>
</reference>
<protein>
    <submittedName>
        <fullName evidence="2">Glycosyl transferase</fullName>
    </submittedName>
</protein>
<proteinExistence type="predicted"/>
<dbReference type="InterPro" id="IPR001173">
    <property type="entry name" value="Glyco_trans_2-like"/>
</dbReference>
<dbReference type="Pfam" id="PF00535">
    <property type="entry name" value="Glycos_transf_2"/>
    <property type="match status" value="1"/>
</dbReference>
<organism evidence="2 3">
    <name type="scientific">Flavobacterium okayamense</name>
    <dbReference type="NCBI Taxonomy" id="2830782"/>
    <lineage>
        <taxon>Bacteria</taxon>
        <taxon>Pseudomonadati</taxon>
        <taxon>Bacteroidota</taxon>
        <taxon>Flavobacteriia</taxon>
        <taxon>Flavobacteriales</taxon>
        <taxon>Flavobacteriaceae</taxon>
        <taxon>Flavobacterium</taxon>
    </lineage>
</organism>